<dbReference type="OMA" id="PQNMAFF"/>
<evidence type="ECO:0000259" key="3">
    <source>
        <dbReference type="Pfam" id="PF05368"/>
    </source>
</evidence>
<comment type="similarity">
    <text evidence="1">Belongs to the NmrA-type oxidoreductase family.</text>
</comment>
<dbReference type="STRING" id="985895.E4ZRZ4"/>
<dbReference type="Gene3D" id="3.40.50.720">
    <property type="entry name" value="NAD(P)-binding Rossmann-like Domain"/>
    <property type="match status" value="2"/>
</dbReference>
<dbReference type="Proteomes" id="UP000002668">
    <property type="component" value="Genome"/>
</dbReference>
<keyword evidence="2" id="KW-0521">NADP</keyword>
<dbReference type="SUPFAM" id="SSF51735">
    <property type="entry name" value="NAD(P)-binding Rossmann-fold domains"/>
    <property type="match status" value="2"/>
</dbReference>
<dbReference type="InterPro" id="IPR008030">
    <property type="entry name" value="NmrA-like"/>
</dbReference>
<dbReference type="InterPro" id="IPR020904">
    <property type="entry name" value="Sc_DH/Rdtase_CS"/>
</dbReference>
<evidence type="ECO:0000313" key="4">
    <source>
        <dbReference type="EMBL" id="CBX94174.1"/>
    </source>
</evidence>
<dbReference type="InterPro" id="IPR002347">
    <property type="entry name" value="SDR_fam"/>
</dbReference>
<dbReference type="PROSITE" id="PS00061">
    <property type="entry name" value="ADH_SHORT"/>
    <property type="match status" value="1"/>
</dbReference>
<feature type="domain" description="NmrA-like" evidence="3">
    <location>
        <begin position="303"/>
        <end position="574"/>
    </location>
</feature>
<evidence type="ECO:0000313" key="5">
    <source>
        <dbReference type="Proteomes" id="UP000002668"/>
    </source>
</evidence>
<dbReference type="GO" id="GO:0005634">
    <property type="term" value="C:nucleus"/>
    <property type="evidence" value="ECO:0007669"/>
    <property type="project" value="TreeGrafter"/>
</dbReference>
<dbReference type="HOGENOM" id="CLU_484840_0_0_1"/>
<proteinExistence type="inferred from homology"/>
<dbReference type="Gene3D" id="3.90.25.10">
    <property type="entry name" value="UDP-galactose 4-epimerase, domain 1"/>
    <property type="match status" value="1"/>
</dbReference>
<dbReference type="PANTHER" id="PTHR42748:SF28">
    <property type="entry name" value="NMRA-LIKE DOMAIN-CONTAINING PROTEIN"/>
    <property type="match status" value="1"/>
</dbReference>
<dbReference type="PRINTS" id="PR00081">
    <property type="entry name" value="GDHRDH"/>
</dbReference>
<dbReference type="Pfam" id="PF05368">
    <property type="entry name" value="NmrA"/>
    <property type="match status" value="1"/>
</dbReference>
<dbReference type="OrthoDB" id="300709at2759"/>
<dbReference type="VEuPathDB" id="FungiDB:LEMA_P123260.1"/>
<dbReference type="eggNOG" id="KOG4169">
    <property type="taxonomic scope" value="Eukaryota"/>
</dbReference>
<organism evidence="5">
    <name type="scientific">Leptosphaeria maculans (strain JN3 / isolate v23.1.3 / race Av1-4-5-6-7-8)</name>
    <name type="common">Blackleg fungus</name>
    <name type="synonym">Phoma lingam</name>
    <dbReference type="NCBI Taxonomy" id="985895"/>
    <lineage>
        <taxon>Eukaryota</taxon>
        <taxon>Fungi</taxon>
        <taxon>Dikarya</taxon>
        <taxon>Ascomycota</taxon>
        <taxon>Pezizomycotina</taxon>
        <taxon>Dothideomycetes</taxon>
        <taxon>Pleosporomycetidae</taxon>
        <taxon>Pleosporales</taxon>
        <taxon>Pleosporineae</taxon>
        <taxon>Leptosphaeriaceae</taxon>
        <taxon>Plenodomus</taxon>
        <taxon>Plenodomus lingam/Leptosphaeria maculans species complex</taxon>
    </lineage>
</organism>
<sequence length="622" mass="68500">MSLTSKNQSPVALVTGGTDGIGLWLATHLQTRGYRVAICGRRESKGQEIVKSIDPSGESIMFGQCDVSSYSAQAKLFHSVWKKWGRLDVFVANAGTVDHGSVYNFGRRNAPVDDLPPEPSTACTDIDFKGTIYGTTLATHFMRNNAHGKGGKIIVTGSMVGVYPCQTFPEYCAAKAATHQWVRTLGPILLQKESISMNCVMPGGIETAAMPGFSKAFRPEQMTLQSTLLSAYDLFLDDAANIKTGQCIEAAHDKLYEWGTPEYKSGAFAKRTEAVFEPWFELMHGEKSDLPGTVQDWPNMDYKIIAVTGATGAQGGGVVNVMKNTPGWKVRAITRNPESDAAKKLAAEGIEVVQADFDDQESLRNAFKDVHAIFAVTQWWEHVFKGKTQDEAGKIEEEQGMNIARAAAGIRTLEHYIWSTTPSAKIMLRGKLLTPHMDYKAIVDARIKSELPNLAAITTYLYFGYYPQNMAFFPLCKPMECPGTGKYIQTLPTKANAKILLSGDMTVNPGIWVRQVLATGSEAYGKYANVALEKWTFQDMVDVWSEVTGKQCVFLETTSEAITALHGVVGNELALQFQFGEACDPWEETKDHIRPEELGIDRSEVVGFRGTIEGLKKQGFWT</sequence>
<accession>E4ZRZ4</accession>
<dbReference type="InterPro" id="IPR051164">
    <property type="entry name" value="NmrA-like_oxidored"/>
</dbReference>
<dbReference type="Pfam" id="PF00106">
    <property type="entry name" value="adh_short"/>
    <property type="match status" value="1"/>
</dbReference>
<reference evidence="5" key="1">
    <citation type="journal article" date="2011" name="Nat. Commun.">
        <title>Effector diversification within compartments of the Leptosphaeria maculans genome affected by Repeat-Induced Point mutations.</title>
        <authorList>
            <person name="Rouxel T."/>
            <person name="Grandaubert J."/>
            <person name="Hane J.K."/>
            <person name="Hoede C."/>
            <person name="van de Wouw A.P."/>
            <person name="Couloux A."/>
            <person name="Dominguez V."/>
            <person name="Anthouard V."/>
            <person name="Bally P."/>
            <person name="Bourras S."/>
            <person name="Cozijnsen A.J."/>
            <person name="Ciuffetti L.M."/>
            <person name="Degrave A."/>
            <person name="Dilmaghani A."/>
            <person name="Duret L."/>
            <person name="Fudal I."/>
            <person name="Goodwin S.B."/>
            <person name="Gout L."/>
            <person name="Glaser N."/>
            <person name="Linglin J."/>
            <person name="Kema G.H.J."/>
            <person name="Lapalu N."/>
            <person name="Lawrence C.B."/>
            <person name="May K."/>
            <person name="Meyer M."/>
            <person name="Ollivier B."/>
            <person name="Poulain J."/>
            <person name="Schoch C.L."/>
            <person name="Simon A."/>
            <person name="Spatafora J.W."/>
            <person name="Stachowiak A."/>
            <person name="Turgeon B.G."/>
            <person name="Tyler B.M."/>
            <person name="Vincent D."/>
            <person name="Weissenbach J."/>
            <person name="Amselem J."/>
            <person name="Quesneville H."/>
            <person name="Oliver R.P."/>
            <person name="Wincker P."/>
            <person name="Balesdent M.-H."/>
            <person name="Howlett B.J."/>
        </authorList>
    </citation>
    <scope>NUCLEOTIDE SEQUENCE [LARGE SCALE GENOMIC DNA]</scope>
    <source>
        <strain evidence="5">JN3 / isolate v23.1.3 / race Av1-4-5-6-7-8</strain>
    </source>
</reference>
<dbReference type="AlphaFoldDB" id="E4ZRZ4"/>
<dbReference type="InterPro" id="IPR036291">
    <property type="entry name" value="NAD(P)-bd_dom_sf"/>
</dbReference>
<name>E4ZRZ4_LEPMJ</name>
<evidence type="ECO:0000256" key="2">
    <source>
        <dbReference type="ARBA" id="ARBA00022857"/>
    </source>
</evidence>
<dbReference type="InParanoid" id="E4ZRZ4"/>
<evidence type="ECO:0000256" key="1">
    <source>
        <dbReference type="ARBA" id="ARBA00006328"/>
    </source>
</evidence>
<dbReference type="PANTHER" id="PTHR42748">
    <property type="entry name" value="NITROGEN METABOLITE REPRESSION PROTEIN NMRA FAMILY MEMBER"/>
    <property type="match status" value="1"/>
</dbReference>
<keyword evidence="5" id="KW-1185">Reference proteome</keyword>
<dbReference type="EMBL" id="FP929120">
    <property type="protein sequence ID" value="CBX94174.1"/>
    <property type="molecule type" value="Genomic_DNA"/>
</dbReference>
<protein>
    <recommendedName>
        <fullName evidence="3">NmrA-like domain-containing protein</fullName>
    </recommendedName>
</protein>
<gene>
    <name evidence="4" type="ORF">LEMA_P123260.1</name>
</gene>